<dbReference type="GO" id="GO:0000287">
    <property type="term" value="F:magnesium ion binding"/>
    <property type="evidence" value="ECO:0007669"/>
    <property type="project" value="UniProtKB-UniRule"/>
</dbReference>
<evidence type="ECO:0000313" key="20">
    <source>
        <dbReference type="EMBL" id="CAE0126780.1"/>
    </source>
</evidence>
<feature type="region of interest" description="Disordered" evidence="17">
    <location>
        <begin position="351"/>
        <end position="394"/>
    </location>
</feature>
<dbReference type="AlphaFoldDB" id="A0A7S3B7B3"/>
<evidence type="ECO:0000256" key="15">
    <source>
        <dbReference type="ARBA" id="ARBA00063178"/>
    </source>
</evidence>
<dbReference type="EMBL" id="HBHY01001947">
    <property type="protein sequence ID" value="CAE0126780.1"/>
    <property type="molecule type" value="Transcribed_RNA"/>
</dbReference>
<proteinExistence type="inferred from homology"/>
<evidence type="ECO:0000256" key="6">
    <source>
        <dbReference type="ARBA" id="ARBA00022763"/>
    </source>
</evidence>
<keyword evidence="8 16" id="KW-0269">Exonuclease</keyword>
<evidence type="ECO:0000256" key="3">
    <source>
        <dbReference type="ARBA" id="ARBA00022722"/>
    </source>
</evidence>
<evidence type="ECO:0000259" key="18">
    <source>
        <dbReference type="SMART" id="SM00484"/>
    </source>
</evidence>
<dbReference type="InterPro" id="IPR006086">
    <property type="entry name" value="XPG-I_dom"/>
</dbReference>
<dbReference type="GO" id="GO:0005739">
    <property type="term" value="C:mitochondrion"/>
    <property type="evidence" value="ECO:0007669"/>
    <property type="project" value="UniProtKB-SubCell"/>
</dbReference>
<dbReference type="Pfam" id="PF00752">
    <property type="entry name" value="XPG_N"/>
    <property type="match status" value="1"/>
</dbReference>
<keyword evidence="4 16" id="KW-0479">Metal-binding</keyword>
<feature type="domain" description="XPG-I" evidence="18">
    <location>
        <begin position="147"/>
        <end position="224"/>
    </location>
</feature>
<dbReference type="Pfam" id="PF00867">
    <property type="entry name" value="XPG_I"/>
    <property type="match status" value="1"/>
</dbReference>
<dbReference type="EC" id="3.1.-.-" evidence="16"/>
<evidence type="ECO:0000256" key="9">
    <source>
        <dbReference type="ARBA" id="ARBA00022842"/>
    </source>
</evidence>
<feature type="region of interest" description="Disordered" evidence="17">
    <location>
        <begin position="99"/>
        <end position="124"/>
    </location>
</feature>
<dbReference type="CDD" id="cd09907">
    <property type="entry name" value="H3TH_FEN1-Euk"/>
    <property type="match status" value="1"/>
</dbReference>
<dbReference type="Gene3D" id="1.10.150.20">
    <property type="entry name" value="5' to 3' exonuclease, C-terminal subdomain"/>
    <property type="match status" value="1"/>
</dbReference>
<keyword evidence="6 16" id="KW-0227">DNA damage</keyword>
<dbReference type="InterPro" id="IPR029060">
    <property type="entry name" value="PIN-like_dom_sf"/>
</dbReference>
<gene>
    <name evidence="20" type="ORF">PSIN1315_LOCUS1224</name>
</gene>
<keyword evidence="12 16" id="KW-0539">Nucleus</keyword>
<evidence type="ECO:0000256" key="10">
    <source>
        <dbReference type="ARBA" id="ARBA00023128"/>
    </source>
</evidence>
<evidence type="ECO:0000256" key="12">
    <source>
        <dbReference type="ARBA" id="ARBA00023242"/>
    </source>
</evidence>
<comment type="function">
    <text evidence="13 16">Structure-specific nuclease with 5'-flap endonuclease and 5'-3' exonuclease activities involved in DNA replication and repair. During DNA replication, cleaves the 5'-overhanging flap structure that is generated by displacement synthesis when DNA polymerase encounters the 5'-end of a downstream Okazaki fragment. It enters the flap from the 5'-end and then tracks to cleave the flap base, leaving a nick for ligation. Also involved in the long patch base excision repair (LP-BER) pathway, by cleaving within the apurinic/apyrimidinic (AP) site-terminated flap. Acts as a genome stabilization factor that prevents flaps from equilibrating into structures that lead to duplications and deletions. Also possesses 5'-3' exonuclease activity on nicked or gapped double-stranded DNA, and exhibits RNase H activity. Also involved in replication and repair of rDNA and in repairing mitochondrial DNA.</text>
</comment>
<dbReference type="GO" id="GO:0006284">
    <property type="term" value="P:base-excision repair"/>
    <property type="evidence" value="ECO:0007669"/>
    <property type="project" value="UniProtKB-UniRule"/>
</dbReference>
<comment type="subcellular location">
    <subcellularLocation>
        <location evidence="16">Nucleus</location>
        <location evidence="16">Nucleolus</location>
    </subcellularLocation>
    <subcellularLocation>
        <location evidence="16">Nucleus</location>
        <location evidence="16">Nucleoplasm</location>
    </subcellularLocation>
    <subcellularLocation>
        <location evidence="16">Mitochondrion</location>
    </subcellularLocation>
    <text evidence="16">Resides mostly in the nucleoli and relocalizes to the nucleoplasm upon DNA damage.</text>
</comment>
<reference evidence="20" key="1">
    <citation type="submission" date="2021-01" db="EMBL/GenBank/DDBJ databases">
        <authorList>
            <person name="Corre E."/>
            <person name="Pelletier E."/>
            <person name="Niang G."/>
            <person name="Scheremetjew M."/>
            <person name="Finn R."/>
            <person name="Kale V."/>
            <person name="Holt S."/>
            <person name="Cochrane G."/>
            <person name="Meng A."/>
            <person name="Brown T."/>
            <person name="Cohen L."/>
        </authorList>
    </citation>
    <scope>NUCLEOTIDE SEQUENCE</scope>
    <source>
        <strain evidence="20">RCC927</strain>
    </source>
</reference>
<dbReference type="InterPro" id="IPR023426">
    <property type="entry name" value="Flap_endonuc"/>
</dbReference>
<keyword evidence="1 16" id="KW-0597">Phosphoprotein</keyword>
<dbReference type="GO" id="GO:0017108">
    <property type="term" value="F:5'-flap endonuclease activity"/>
    <property type="evidence" value="ECO:0007669"/>
    <property type="project" value="UniProtKB-UniRule"/>
</dbReference>
<dbReference type="GO" id="GO:0043137">
    <property type="term" value="P:DNA replication, removal of RNA primer"/>
    <property type="evidence" value="ECO:0007669"/>
    <property type="project" value="UniProtKB-UniRule"/>
</dbReference>
<accession>A0A7S3B7B3</accession>
<evidence type="ECO:0000259" key="19">
    <source>
        <dbReference type="SMART" id="SM00485"/>
    </source>
</evidence>
<dbReference type="InterPro" id="IPR006085">
    <property type="entry name" value="XPG_DNA_repair_N"/>
</dbReference>
<dbReference type="InterPro" id="IPR008918">
    <property type="entry name" value="HhH2"/>
</dbReference>
<comment type="cofactor">
    <cofactor evidence="16">
        <name>Mg(2+)</name>
        <dbReference type="ChEBI" id="CHEBI:18420"/>
    </cofactor>
    <text evidence="16">Binds 2 magnesium ions per subunit. They probably participate in the reaction catalyzed by the enzyme. May bind an additional third magnesium ion after substrate binding.</text>
</comment>
<protein>
    <recommendedName>
        <fullName evidence="16">Flap endonuclease 1</fullName>
        <shortName evidence="16">FEN-1</shortName>
        <ecNumber evidence="16">3.1.-.-</ecNumber>
    </recommendedName>
    <alternativeName>
        <fullName evidence="16">Flap structure-specific endonuclease 1</fullName>
    </alternativeName>
</protein>
<name>A0A7S3B7B3_9VIRI</name>
<dbReference type="PRINTS" id="PR00853">
    <property type="entry name" value="XPGRADSUPER"/>
</dbReference>
<dbReference type="GO" id="GO:0008409">
    <property type="term" value="F:5'-3' exonuclease activity"/>
    <property type="evidence" value="ECO:0007669"/>
    <property type="project" value="UniProtKB-UniRule"/>
</dbReference>
<feature type="compositionally biased region" description="Basic residues" evidence="17">
    <location>
        <begin position="385"/>
        <end position="394"/>
    </location>
</feature>
<keyword evidence="3 16" id="KW-0540">Nuclease</keyword>
<keyword evidence="10 16" id="KW-0496">Mitochondrion</keyword>
<evidence type="ECO:0000256" key="17">
    <source>
        <dbReference type="SAM" id="MobiDB-lite"/>
    </source>
</evidence>
<dbReference type="PANTHER" id="PTHR11081">
    <property type="entry name" value="FLAP ENDONUCLEASE FAMILY MEMBER"/>
    <property type="match status" value="1"/>
</dbReference>
<dbReference type="SMART" id="SM00279">
    <property type="entry name" value="HhH2"/>
    <property type="match status" value="1"/>
</dbReference>
<dbReference type="InterPro" id="IPR036279">
    <property type="entry name" value="5-3_exonuclease_C_sf"/>
</dbReference>
<keyword evidence="7 16" id="KW-0378">Hydrolase</keyword>
<dbReference type="SMART" id="SM00485">
    <property type="entry name" value="XPGN"/>
    <property type="match status" value="1"/>
</dbReference>
<evidence type="ECO:0000256" key="2">
    <source>
        <dbReference type="ARBA" id="ARBA00022705"/>
    </source>
</evidence>
<dbReference type="SUPFAM" id="SSF88723">
    <property type="entry name" value="PIN domain-like"/>
    <property type="match status" value="1"/>
</dbReference>
<dbReference type="GO" id="GO:0005730">
    <property type="term" value="C:nucleolus"/>
    <property type="evidence" value="ECO:0007669"/>
    <property type="project" value="UniProtKB-SubCell"/>
</dbReference>
<evidence type="ECO:0000256" key="8">
    <source>
        <dbReference type="ARBA" id="ARBA00022839"/>
    </source>
</evidence>
<evidence type="ECO:0000256" key="11">
    <source>
        <dbReference type="ARBA" id="ARBA00023204"/>
    </source>
</evidence>
<dbReference type="InterPro" id="IPR019974">
    <property type="entry name" value="XPG_CS"/>
</dbReference>
<dbReference type="SUPFAM" id="SSF47807">
    <property type="entry name" value="5' to 3' exonuclease, C-terminal subdomain"/>
    <property type="match status" value="1"/>
</dbReference>
<organism evidence="20">
    <name type="scientific">Prasinoderma singulare</name>
    <dbReference type="NCBI Taxonomy" id="676789"/>
    <lineage>
        <taxon>Eukaryota</taxon>
        <taxon>Viridiplantae</taxon>
        <taxon>Prasinodermophyta</taxon>
        <taxon>Prasinodermophyceae</taxon>
        <taxon>Prasinodermales</taxon>
        <taxon>Prasinodermaceae</taxon>
        <taxon>Prasinoderma</taxon>
    </lineage>
</organism>
<dbReference type="FunFam" id="1.10.150.20:FF:000009">
    <property type="entry name" value="Flap endonuclease 1"/>
    <property type="match status" value="1"/>
</dbReference>
<dbReference type="CDD" id="cd09867">
    <property type="entry name" value="PIN_FEN1"/>
    <property type="match status" value="1"/>
</dbReference>
<evidence type="ECO:0000256" key="1">
    <source>
        <dbReference type="ARBA" id="ARBA00022553"/>
    </source>
</evidence>
<dbReference type="PANTHER" id="PTHR11081:SF9">
    <property type="entry name" value="FLAP ENDONUCLEASE 1"/>
    <property type="match status" value="1"/>
</dbReference>
<evidence type="ECO:0000256" key="5">
    <source>
        <dbReference type="ARBA" id="ARBA00022759"/>
    </source>
</evidence>
<dbReference type="InterPro" id="IPR006084">
    <property type="entry name" value="XPG/Rad2"/>
</dbReference>
<dbReference type="SMART" id="SM00484">
    <property type="entry name" value="XPGI"/>
    <property type="match status" value="1"/>
</dbReference>
<dbReference type="HAMAP" id="MF_00614">
    <property type="entry name" value="Fen"/>
    <property type="match status" value="1"/>
</dbReference>
<feature type="domain" description="XPG N-terminal" evidence="19">
    <location>
        <begin position="1"/>
        <end position="108"/>
    </location>
</feature>
<dbReference type="Gene3D" id="3.40.50.1010">
    <property type="entry name" value="5'-nuclease"/>
    <property type="match status" value="1"/>
</dbReference>
<keyword evidence="9 16" id="KW-0460">Magnesium</keyword>
<evidence type="ECO:0000256" key="4">
    <source>
        <dbReference type="ARBA" id="ARBA00022723"/>
    </source>
</evidence>
<evidence type="ECO:0000256" key="7">
    <source>
        <dbReference type="ARBA" id="ARBA00022801"/>
    </source>
</evidence>
<dbReference type="GO" id="GO:0005654">
    <property type="term" value="C:nucleoplasm"/>
    <property type="evidence" value="ECO:0007669"/>
    <property type="project" value="UniProtKB-SubCell"/>
</dbReference>
<keyword evidence="11 16" id="KW-0234">DNA repair</keyword>
<evidence type="ECO:0000256" key="13">
    <source>
        <dbReference type="ARBA" id="ARBA00029382"/>
    </source>
</evidence>
<keyword evidence="5 16" id="KW-0255">Endonuclease</keyword>
<comment type="subunit">
    <text evidence="15">Interacts with PCNA1 and PCNA2. Three molecules of FEN1 bind to one PCNA trimer with each molecule binding to one PCNA monomer. PCNA stimulates the nuclease activity without altering cleavage specificity.</text>
</comment>
<keyword evidence="2 16" id="KW-0235">DNA replication</keyword>
<dbReference type="PROSITE" id="PS00841">
    <property type="entry name" value="XPG_1"/>
    <property type="match status" value="1"/>
</dbReference>
<evidence type="ECO:0000256" key="14">
    <source>
        <dbReference type="ARBA" id="ARBA00034726"/>
    </source>
</evidence>
<comment type="similarity">
    <text evidence="14 16">Belongs to the XPG/RAD2 endonuclease family. FEN1 subfamily.</text>
</comment>
<evidence type="ECO:0000256" key="16">
    <source>
        <dbReference type="HAMAP-Rule" id="MF_03140"/>
    </source>
</evidence>
<dbReference type="FunFam" id="3.40.50.1010:FF:000016">
    <property type="entry name" value="Flap endonuclease 1"/>
    <property type="match status" value="1"/>
</dbReference>
<sequence length="394" mass="43477">MGIKGLTKLIGDYAPNAVKGTKFDSYFSRKVAVDASMHIYQFLVVVGRDGTQTLTNEAGEVTAHLQGMMTRTTRMLEAGIKPVFVFDGKAPEAKGQELAKRRERRGDAEAQLKEATEQGDQEKIEQMSKRTIRMTKTHNDECKRLLRLMGVPVHDAPGEAEAEGAALCAAGVVYAVATEDMDALTQGATRLTRHLFSPQTGKSSQGKPEVSEFTLSEVLSGLGLTMDQFIDLCILSGCDYAGTITRLGPVSALKLIKEHKSLDRILELIDRERFPVPDGYEEAVKEARRLFKEPDVTAKDSMPSFTWTNPDEEGMIQYMVKEKTFSEDRVRNIISRLKKARGKGKQNRLESFFGAPVSHKSTVGPKKDKPQGKKIGKFSAFAASKAKKKKGGKK</sequence>
<dbReference type="GO" id="GO:0003677">
    <property type="term" value="F:DNA binding"/>
    <property type="evidence" value="ECO:0007669"/>
    <property type="project" value="UniProtKB-UniRule"/>
</dbReference>